<evidence type="ECO:0000313" key="3">
    <source>
        <dbReference type="EMBL" id="MBE0464732.1"/>
    </source>
</evidence>
<evidence type="ECO:0000259" key="2">
    <source>
        <dbReference type="Pfam" id="PF09850"/>
    </source>
</evidence>
<feature type="domain" description="Type IV / VI secretion system DotU" evidence="2">
    <location>
        <begin position="63"/>
        <end position="266"/>
    </location>
</feature>
<feature type="transmembrane region" description="Helical" evidence="1">
    <location>
        <begin position="247"/>
        <end position="268"/>
    </location>
</feature>
<proteinExistence type="predicted"/>
<protein>
    <submittedName>
        <fullName evidence="3">DotU family type IV/VI secretion system protein</fullName>
    </submittedName>
</protein>
<accession>A0ABR9G1G3</accession>
<reference evidence="3 4" key="1">
    <citation type="submission" date="2020-07" db="EMBL/GenBank/DDBJ databases">
        <title>Halophilic bacteria isolated from french cheeses.</title>
        <authorList>
            <person name="Kothe C.I."/>
            <person name="Farah-Kraiem B."/>
            <person name="Renault P."/>
            <person name="Dridi B."/>
        </authorList>
    </citation>
    <scope>NUCLEOTIDE SEQUENCE [LARGE SCALE GENOMIC DNA]</scope>
    <source>
        <strain evidence="3 4">FME20</strain>
    </source>
</reference>
<keyword evidence="4" id="KW-1185">Reference proteome</keyword>
<dbReference type="PANTHER" id="PTHR38033">
    <property type="entry name" value="MEMBRANE PROTEIN-RELATED"/>
    <property type="match status" value="1"/>
</dbReference>
<dbReference type="Gene3D" id="1.25.40.590">
    <property type="entry name" value="Type IV / VI secretion system, DotU"/>
    <property type="match status" value="1"/>
</dbReference>
<keyword evidence="1" id="KW-1133">Transmembrane helix</keyword>
<dbReference type="InterPro" id="IPR017732">
    <property type="entry name" value="T4/T6SS_DotU"/>
</dbReference>
<dbReference type="PANTHER" id="PTHR38033:SF1">
    <property type="entry name" value="DOTU FAMILY TYPE IV_VI SECRETION SYSTEM PROTEIN"/>
    <property type="match status" value="1"/>
</dbReference>
<dbReference type="EMBL" id="RRZB01000044">
    <property type="protein sequence ID" value="MBE0464732.1"/>
    <property type="molecule type" value="Genomic_DNA"/>
</dbReference>
<sequence length="284" mass="32431">MQHLTTDSAGNGGAVGVADRKDPVRHEDLIQDSSLDVLIHKHADHLNADEDYWFRLRGHNINPMIDAASSLLGMVVRVRQLDSAGDIDRLYRQVVDEVTSIEIELTEQGYDRPTLLAYRYVLCSFVDEAVMGMSWGRQSKWAEHSLLTRFHNETWGGEKVFSILARLQQEPERYLDMLAFIYLCLCLGFEGRYRVMSDGREEYERIVRALGDQLAGLSPQPDEILTTPLSNVVHTHHQRASQGMPNWAIFAVFFVSMTLIYLGFSWALDQQAEHVTSLLNQLHR</sequence>
<dbReference type="Proteomes" id="UP001645038">
    <property type="component" value="Unassembled WGS sequence"/>
</dbReference>
<evidence type="ECO:0000313" key="4">
    <source>
        <dbReference type="Proteomes" id="UP001645038"/>
    </source>
</evidence>
<evidence type="ECO:0000256" key="1">
    <source>
        <dbReference type="SAM" id="Phobius"/>
    </source>
</evidence>
<dbReference type="NCBIfam" id="NF038228">
    <property type="entry name" value="IcmH_DotU_IVB"/>
    <property type="match status" value="1"/>
</dbReference>
<dbReference type="InterPro" id="IPR038522">
    <property type="entry name" value="T4/T6SS_DotU_sf"/>
</dbReference>
<name>A0ABR9G1G3_9GAMM</name>
<keyword evidence="1" id="KW-0812">Transmembrane</keyword>
<keyword evidence="1" id="KW-0472">Membrane</keyword>
<dbReference type="NCBIfam" id="TIGR03349">
    <property type="entry name" value="IV_VI_DotU"/>
    <property type="match status" value="1"/>
</dbReference>
<comment type="caution">
    <text evidence="3">The sequence shown here is derived from an EMBL/GenBank/DDBJ whole genome shotgun (WGS) entry which is preliminary data.</text>
</comment>
<dbReference type="RefSeq" id="WP_192539192.1">
    <property type="nucleotide sequence ID" value="NZ_RRZB01000044.1"/>
</dbReference>
<dbReference type="Pfam" id="PF09850">
    <property type="entry name" value="DotU"/>
    <property type="match status" value="1"/>
</dbReference>
<organism evidence="3 4">
    <name type="scientific">Halomonas colorata</name>
    <dbReference type="NCBI Taxonomy" id="2742615"/>
    <lineage>
        <taxon>Bacteria</taxon>
        <taxon>Pseudomonadati</taxon>
        <taxon>Pseudomonadota</taxon>
        <taxon>Gammaproteobacteria</taxon>
        <taxon>Oceanospirillales</taxon>
        <taxon>Halomonadaceae</taxon>
        <taxon>Halomonas</taxon>
    </lineage>
</organism>
<gene>
    <name evidence="3" type="ORF">EI547_14925</name>
</gene>